<dbReference type="InterPro" id="IPR035959">
    <property type="entry name" value="RutC-like_sf"/>
</dbReference>
<organism evidence="2 3">
    <name type="scientific">Coleophoma cylindrospora</name>
    <dbReference type="NCBI Taxonomy" id="1849047"/>
    <lineage>
        <taxon>Eukaryota</taxon>
        <taxon>Fungi</taxon>
        <taxon>Dikarya</taxon>
        <taxon>Ascomycota</taxon>
        <taxon>Pezizomycotina</taxon>
        <taxon>Leotiomycetes</taxon>
        <taxon>Helotiales</taxon>
        <taxon>Dermateaceae</taxon>
        <taxon>Coleophoma</taxon>
    </lineage>
</organism>
<accession>A0A3D8QAA1</accession>
<dbReference type="SUPFAM" id="SSF55298">
    <property type="entry name" value="YjgF-like"/>
    <property type="match status" value="1"/>
</dbReference>
<evidence type="ECO:0000313" key="2">
    <source>
        <dbReference type="EMBL" id="RDW58597.1"/>
    </source>
</evidence>
<gene>
    <name evidence="2" type="ORF">BP6252_13073</name>
</gene>
<dbReference type="STRING" id="1849047.A0A3D8QAA1"/>
<comment type="caution">
    <text evidence="2">The sequence shown here is derived from an EMBL/GenBank/DDBJ whole genome shotgun (WGS) entry which is preliminary data.</text>
</comment>
<evidence type="ECO:0000313" key="3">
    <source>
        <dbReference type="Proteomes" id="UP000256645"/>
    </source>
</evidence>
<dbReference type="PANTHER" id="PTHR11803">
    <property type="entry name" value="2-IMINOBUTANOATE/2-IMINOPROPANOATE DEAMINASE RIDA"/>
    <property type="match status" value="1"/>
</dbReference>
<reference evidence="2 3" key="1">
    <citation type="journal article" date="2018" name="IMA Fungus">
        <title>IMA Genome-F 9: Draft genome sequence of Annulohypoxylon stygium, Aspergillus mulundensis, Berkeleyomyces basicola (syn. Thielaviopsis basicola), Ceratocystis smalleyi, two Cercospora beticola strains, Coleophoma cylindrospora, Fusarium fracticaudum, Phialophora cf. hyalina, and Morchella septimelata.</title>
        <authorList>
            <person name="Wingfield B.D."/>
            <person name="Bills G.F."/>
            <person name="Dong Y."/>
            <person name="Huang W."/>
            <person name="Nel W.J."/>
            <person name="Swalarsk-Parry B.S."/>
            <person name="Vaghefi N."/>
            <person name="Wilken P.M."/>
            <person name="An Z."/>
            <person name="de Beer Z.W."/>
            <person name="De Vos L."/>
            <person name="Chen L."/>
            <person name="Duong T.A."/>
            <person name="Gao Y."/>
            <person name="Hammerbacher A."/>
            <person name="Kikkert J.R."/>
            <person name="Li Y."/>
            <person name="Li H."/>
            <person name="Li K."/>
            <person name="Li Q."/>
            <person name="Liu X."/>
            <person name="Ma X."/>
            <person name="Naidoo K."/>
            <person name="Pethybridge S.J."/>
            <person name="Sun J."/>
            <person name="Steenkamp E.T."/>
            <person name="van der Nest M.A."/>
            <person name="van Wyk S."/>
            <person name="Wingfield M.J."/>
            <person name="Xiong C."/>
            <person name="Yue Q."/>
            <person name="Zhang X."/>
        </authorList>
    </citation>
    <scope>NUCLEOTIDE SEQUENCE [LARGE SCALE GENOMIC DNA]</scope>
    <source>
        <strain evidence="2 3">BP6252</strain>
    </source>
</reference>
<dbReference type="EMBL" id="PDLM01000017">
    <property type="protein sequence ID" value="RDW58597.1"/>
    <property type="molecule type" value="Genomic_DNA"/>
</dbReference>
<dbReference type="CDD" id="cd00448">
    <property type="entry name" value="YjgF_YER057c_UK114_family"/>
    <property type="match status" value="1"/>
</dbReference>
<protein>
    <recommendedName>
        <fullName evidence="4">YjgF-like protein</fullName>
    </recommendedName>
</protein>
<dbReference type="GO" id="GO:0005829">
    <property type="term" value="C:cytosol"/>
    <property type="evidence" value="ECO:0007669"/>
    <property type="project" value="TreeGrafter"/>
</dbReference>
<proteinExistence type="inferred from homology"/>
<sequence>MSYSGRQVFNPESLPSLHPSYSHISSTPLQPTSKLITIAGQVALDAATNTIPSSFGDQVELALANVKTCLDAAGAKITDIINVRQYIVNITEHDYATRVALYGKFMDGHKPPNTLVGVQGLAKKEFLFEIEVMAVLSS</sequence>
<dbReference type="Proteomes" id="UP000256645">
    <property type="component" value="Unassembled WGS sequence"/>
</dbReference>
<dbReference type="Gene3D" id="3.30.1330.40">
    <property type="entry name" value="RutC-like"/>
    <property type="match status" value="1"/>
</dbReference>
<dbReference type="PANTHER" id="PTHR11803:SF58">
    <property type="entry name" value="PROTEIN HMF1-RELATED"/>
    <property type="match status" value="1"/>
</dbReference>
<comment type="similarity">
    <text evidence="1">Belongs to the RutC family.</text>
</comment>
<name>A0A3D8QAA1_9HELO</name>
<dbReference type="AlphaFoldDB" id="A0A3D8QAA1"/>
<dbReference type="Pfam" id="PF01042">
    <property type="entry name" value="Ribonuc_L-PSP"/>
    <property type="match status" value="1"/>
</dbReference>
<keyword evidence="3" id="KW-1185">Reference proteome</keyword>
<dbReference type="InterPro" id="IPR006175">
    <property type="entry name" value="YjgF/YER057c/UK114"/>
</dbReference>
<dbReference type="GO" id="GO:0019239">
    <property type="term" value="F:deaminase activity"/>
    <property type="evidence" value="ECO:0007669"/>
    <property type="project" value="TreeGrafter"/>
</dbReference>
<evidence type="ECO:0008006" key="4">
    <source>
        <dbReference type="Google" id="ProtNLM"/>
    </source>
</evidence>
<evidence type="ECO:0000256" key="1">
    <source>
        <dbReference type="ARBA" id="ARBA00010552"/>
    </source>
</evidence>
<dbReference type="OrthoDB" id="309640at2759"/>